<dbReference type="Gene3D" id="3.40.50.720">
    <property type="entry name" value="NAD(P)-binding Rossmann-like Domain"/>
    <property type="match status" value="1"/>
</dbReference>
<dbReference type="InterPro" id="IPR036291">
    <property type="entry name" value="NAD(P)-bd_dom_sf"/>
</dbReference>
<gene>
    <name evidence="2" type="ORF">TCE0_024r07728</name>
</gene>
<dbReference type="InterPro" id="IPR008030">
    <property type="entry name" value="NmrA-like"/>
</dbReference>
<dbReference type="PANTHER" id="PTHR43162:SF1">
    <property type="entry name" value="PRESTALK A DIFFERENTIATION PROTEIN A"/>
    <property type="match status" value="1"/>
</dbReference>
<dbReference type="Pfam" id="PF05368">
    <property type="entry name" value="NmrA"/>
    <property type="match status" value="1"/>
</dbReference>
<reference evidence="3" key="1">
    <citation type="journal article" date="2015" name="Genome Announc.">
        <title>Draft genome sequence of Talaromyces cellulolyticus strain Y-94, a source of lignocellulosic biomass-degrading enzymes.</title>
        <authorList>
            <person name="Fujii T."/>
            <person name="Koike H."/>
            <person name="Sawayama S."/>
            <person name="Yano S."/>
            <person name="Inoue H."/>
        </authorList>
    </citation>
    <scope>NUCLEOTIDE SEQUENCE [LARGE SCALE GENOMIC DNA]</scope>
    <source>
        <strain evidence="3">Y-94</strain>
    </source>
</reference>
<dbReference type="InterPro" id="IPR051604">
    <property type="entry name" value="Ergot_Alk_Oxidoreductase"/>
</dbReference>
<evidence type="ECO:0000313" key="2">
    <source>
        <dbReference type="EMBL" id="GAM37643.1"/>
    </source>
</evidence>
<feature type="domain" description="NmrA-like" evidence="1">
    <location>
        <begin position="5"/>
        <end position="268"/>
    </location>
</feature>
<proteinExistence type="predicted"/>
<protein>
    <recommendedName>
        <fullName evidence="1">NmrA-like domain-containing protein</fullName>
    </recommendedName>
</protein>
<comment type="caution">
    <text evidence="2">The sequence shown here is derived from an EMBL/GenBank/DDBJ whole genome shotgun (WGS) entry which is preliminary data.</text>
</comment>
<dbReference type="EMBL" id="DF933820">
    <property type="protein sequence ID" value="GAM37643.1"/>
    <property type="molecule type" value="Genomic_DNA"/>
</dbReference>
<sequence>MAAPKVIVFGPSGAVGSATARAAHELGAKVVLAMRDTSKPIPGLDEAILKLKDGSFEKVQADLHNPDTVRDAVSSTHATRAFIYIAHRSPDNMKSTIQALKSAGIELVVLLSSFTIQGEPEDVQPSEVIPYLHAQVEISLKEVFGPGGYIAVRPGSFASNTIQYKAGLESGLVKIFAPDGTIDAIAQEDIGRACGTVLVKGPLEKNTAAMYLYGPQLISQADCVKTLAKVLGKNPTIETMDREEAYKKFTEERHWPVPLAEYMIKRAGAVDPERSLVCGYPVSAEQLSSVERYTGKKAMTFEEWAEQNKQLFLS</sequence>
<organism evidence="2 3">
    <name type="scientific">Talaromyces pinophilus</name>
    <name type="common">Penicillium pinophilum</name>
    <dbReference type="NCBI Taxonomy" id="128442"/>
    <lineage>
        <taxon>Eukaryota</taxon>
        <taxon>Fungi</taxon>
        <taxon>Dikarya</taxon>
        <taxon>Ascomycota</taxon>
        <taxon>Pezizomycotina</taxon>
        <taxon>Eurotiomycetes</taxon>
        <taxon>Eurotiomycetidae</taxon>
        <taxon>Eurotiales</taxon>
        <taxon>Trichocomaceae</taxon>
        <taxon>Talaromyces</taxon>
        <taxon>Talaromyces sect. Talaromyces</taxon>
    </lineage>
</organism>
<dbReference type="Proteomes" id="UP000053095">
    <property type="component" value="Unassembled WGS sequence"/>
</dbReference>
<name>A0A6V8H9U1_TALPI</name>
<dbReference type="AlphaFoldDB" id="A0A6V8H9U1"/>
<dbReference type="SUPFAM" id="SSF51735">
    <property type="entry name" value="NAD(P)-binding Rossmann-fold domains"/>
    <property type="match status" value="1"/>
</dbReference>
<dbReference type="PANTHER" id="PTHR43162">
    <property type="match status" value="1"/>
</dbReference>
<keyword evidence="3" id="KW-1185">Reference proteome</keyword>
<evidence type="ECO:0000313" key="3">
    <source>
        <dbReference type="Proteomes" id="UP000053095"/>
    </source>
</evidence>
<accession>A0A6V8H9U1</accession>
<evidence type="ECO:0000259" key="1">
    <source>
        <dbReference type="Pfam" id="PF05368"/>
    </source>
</evidence>